<dbReference type="GO" id="GO:0005524">
    <property type="term" value="F:ATP binding"/>
    <property type="evidence" value="ECO:0007669"/>
    <property type="project" value="UniProtKB-KW"/>
</dbReference>
<gene>
    <name evidence="5" type="ORF">CLV39_0107</name>
</gene>
<dbReference type="EMBL" id="REFO01000010">
    <property type="protein sequence ID" value="RMA97494.1"/>
    <property type="molecule type" value="Genomic_DNA"/>
</dbReference>
<evidence type="ECO:0000256" key="3">
    <source>
        <dbReference type="PIRSR" id="PIRSR003092-1"/>
    </source>
</evidence>
<dbReference type="GO" id="GO:0005829">
    <property type="term" value="C:cytosol"/>
    <property type="evidence" value="ECO:0007669"/>
    <property type="project" value="TreeGrafter"/>
</dbReference>
<keyword evidence="1 3" id="KW-0547">Nucleotide-binding</keyword>
<evidence type="ECO:0000256" key="1">
    <source>
        <dbReference type="ARBA" id="ARBA00022741"/>
    </source>
</evidence>
<dbReference type="AlphaFoldDB" id="A0A3M0BM00"/>
<dbReference type="InterPro" id="IPR027417">
    <property type="entry name" value="P-loop_NTPase"/>
</dbReference>
<comment type="caution">
    <text evidence="5">The sequence shown here is derived from an EMBL/GenBank/DDBJ whole genome shotgun (WGS) entry which is preliminary data.</text>
</comment>
<accession>A0A3M0BM00</accession>
<dbReference type="InterPro" id="IPR025669">
    <property type="entry name" value="AAA_dom"/>
</dbReference>
<evidence type="ECO:0000313" key="6">
    <source>
        <dbReference type="Proteomes" id="UP000280842"/>
    </source>
</evidence>
<keyword evidence="6" id="KW-1185">Reference proteome</keyword>
<dbReference type="RefSeq" id="WP_121922273.1">
    <property type="nucleotide sequence ID" value="NZ_REFO01000010.1"/>
</dbReference>
<feature type="binding site" evidence="3">
    <location>
        <begin position="30"/>
        <end position="37"/>
    </location>
    <ligand>
        <name>ATP</name>
        <dbReference type="ChEBI" id="CHEBI:30616"/>
    </ligand>
</feature>
<keyword evidence="5" id="KW-0966">Cell projection</keyword>
<evidence type="ECO:0000313" key="5">
    <source>
        <dbReference type="EMBL" id="RMA97494.1"/>
    </source>
</evidence>
<dbReference type="GO" id="GO:0016887">
    <property type="term" value="F:ATP hydrolysis activity"/>
    <property type="evidence" value="ECO:0007669"/>
    <property type="project" value="TreeGrafter"/>
</dbReference>
<dbReference type="Gene3D" id="3.40.50.300">
    <property type="entry name" value="P-loop containing nucleotide triphosphate hydrolases"/>
    <property type="match status" value="1"/>
</dbReference>
<dbReference type="SUPFAM" id="SSF52540">
    <property type="entry name" value="P-loop containing nucleoside triphosphate hydrolases"/>
    <property type="match status" value="1"/>
</dbReference>
<keyword evidence="5" id="KW-0969">Cilium</keyword>
<dbReference type="Pfam" id="PF13614">
    <property type="entry name" value="AAA_31"/>
    <property type="match status" value="1"/>
</dbReference>
<evidence type="ECO:0000259" key="4">
    <source>
        <dbReference type="Pfam" id="PF13614"/>
    </source>
</evidence>
<dbReference type="PIRSF" id="PIRSF003092">
    <property type="entry name" value="MinD"/>
    <property type="match status" value="1"/>
</dbReference>
<proteinExistence type="predicted"/>
<organism evidence="5 6">
    <name type="scientific">Hydrogenothermus marinus</name>
    <dbReference type="NCBI Taxonomy" id="133270"/>
    <lineage>
        <taxon>Bacteria</taxon>
        <taxon>Pseudomonadati</taxon>
        <taxon>Aquificota</taxon>
        <taxon>Aquificia</taxon>
        <taxon>Aquificales</taxon>
        <taxon>Hydrogenothermaceae</taxon>
        <taxon>Hydrogenothermus</taxon>
    </lineage>
</organism>
<dbReference type="OrthoDB" id="9816297at2"/>
<dbReference type="CDD" id="cd02038">
    <property type="entry name" value="FlhG-like"/>
    <property type="match status" value="1"/>
</dbReference>
<keyword evidence="5" id="KW-0282">Flagellum</keyword>
<name>A0A3M0BM00_9AQUI</name>
<keyword evidence="2 3" id="KW-0067">ATP-binding</keyword>
<reference evidence="5 6" key="1">
    <citation type="submission" date="2018-10" db="EMBL/GenBank/DDBJ databases">
        <title>Genomic Encyclopedia of Archaeal and Bacterial Type Strains, Phase II (KMG-II): from individual species to whole genera.</title>
        <authorList>
            <person name="Goeker M."/>
        </authorList>
    </citation>
    <scope>NUCLEOTIDE SEQUENCE [LARGE SCALE GENOMIC DNA]</scope>
    <source>
        <strain evidence="5 6">VM1</strain>
    </source>
</reference>
<dbReference type="InterPro" id="IPR033875">
    <property type="entry name" value="FlhG"/>
</dbReference>
<dbReference type="Proteomes" id="UP000280842">
    <property type="component" value="Unassembled WGS sequence"/>
</dbReference>
<dbReference type="PANTHER" id="PTHR43384">
    <property type="entry name" value="SEPTUM SITE-DETERMINING PROTEIN MIND HOMOLOG, CHLOROPLASTIC-RELATED"/>
    <property type="match status" value="1"/>
</dbReference>
<feature type="domain" description="AAA" evidence="4">
    <location>
        <begin position="22"/>
        <end position="187"/>
    </location>
</feature>
<dbReference type="PANTHER" id="PTHR43384:SF4">
    <property type="entry name" value="CELLULOSE BIOSYNTHESIS PROTEIN BCSQ-RELATED"/>
    <property type="match status" value="1"/>
</dbReference>
<dbReference type="InterPro" id="IPR025501">
    <property type="entry name" value="MinD_FleN"/>
</dbReference>
<dbReference type="GO" id="GO:0051782">
    <property type="term" value="P:negative regulation of cell division"/>
    <property type="evidence" value="ECO:0007669"/>
    <property type="project" value="TreeGrafter"/>
</dbReference>
<dbReference type="InterPro" id="IPR050625">
    <property type="entry name" value="ParA/MinD_ATPase"/>
</dbReference>
<protein>
    <submittedName>
        <fullName evidence="5">Flagellar biosynthesis protein FlhG</fullName>
    </submittedName>
</protein>
<dbReference type="GO" id="GO:0009898">
    <property type="term" value="C:cytoplasmic side of plasma membrane"/>
    <property type="evidence" value="ECO:0007669"/>
    <property type="project" value="TreeGrafter"/>
</dbReference>
<evidence type="ECO:0000256" key="2">
    <source>
        <dbReference type="ARBA" id="ARBA00022840"/>
    </source>
</evidence>
<sequence>MNEQAKQLIELVNKKNAEINSKFISITSGKGGVGKTTFATNFAYILANKFNKKVLLIDADMGMADVHIILNIRPENNIKNLLSGKKPSEVIIRTRGIDILPGFSGIESISDLEDYVIARLIQDLSNFSQKYDYVIIDTAAGISTKVSSFVRASSKSYVIFTPEPTSLMDAYALIKSLYKIYRYGNFKLVANMCKNKNEALNSYERLNNLAKKFLNKSFEFQGWVLFSQNVQKAIRQKKLISEEYPSDDFVRNLINIASKETQEKIEVSDESFWRKVLKFLKNK</sequence>